<dbReference type="PIRSF" id="PIRSF005739">
    <property type="entry name" value="O-mtase"/>
    <property type="match status" value="1"/>
</dbReference>
<dbReference type="InterPro" id="IPR029063">
    <property type="entry name" value="SAM-dependent_MTases_sf"/>
</dbReference>
<dbReference type="PANTHER" id="PTHR11746">
    <property type="entry name" value="O-METHYLTRANSFERASE"/>
    <property type="match status" value="1"/>
</dbReference>
<feature type="domain" description="O-methyltransferase dimerisation" evidence="6">
    <location>
        <begin position="22"/>
        <end position="102"/>
    </location>
</feature>
<dbReference type="GO" id="GO:0046983">
    <property type="term" value="F:protein dimerization activity"/>
    <property type="evidence" value="ECO:0007669"/>
    <property type="project" value="InterPro"/>
</dbReference>
<dbReference type="Gene3D" id="1.10.10.10">
    <property type="entry name" value="Winged helix-like DNA-binding domain superfamily/Winged helix DNA-binding domain"/>
    <property type="match status" value="1"/>
</dbReference>
<dbReference type="FunFam" id="1.10.10.10:FF:000213">
    <property type="entry name" value="Coniferyl alcohol 9-O-methyltransferase"/>
    <property type="match status" value="1"/>
</dbReference>
<keyword evidence="1" id="KW-0489">Methyltransferase</keyword>
<dbReference type="AlphaFoldDB" id="A0AAV0MEG5"/>
<dbReference type="InterPro" id="IPR001077">
    <property type="entry name" value="COMT_C"/>
</dbReference>
<dbReference type="InterPro" id="IPR036388">
    <property type="entry name" value="WH-like_DNA-bd_sf"/>
</dbReference>
<proteinExistence type="predicted"/>
<dbReference type="PROSITE" id="PS51683">
    <property type="entry name" value="SAM_OMT_II"/>
    <property type="match status" value="1"/>
</dbReference>
<evidence type="ECO:0000313" key="8">
    <source>
        <dbReference type="Proteomes" id="UP001154282"/>
    </source>
</evidence>
<evidence type="ECO:0000256" key="2">
    <source>
        <dbReference type="ARBA" id="ARBA00022679"/>
    </source>
</evidence>
<accession>A0AAV0MEG5</accession>
<feature type="active site" description="Proton acceptor" evidence="4">
    <location>
        <position position="254"/>
    </location>
</feature>
<reference evidence="7" key="1">
    <citation type="submission" date="2022-08" db="EMBL/GenBank/DDBJ databases">
        <authorList>
            <person name="Gutierrez-Valencia J."/>
        </authorList>
    </citation>
    <scope>NUCLEOTIDE SEQUENCE</scope>
</reference>
<dbReference type="InterPro" id="IPR016461">
    <property type="entry name" value="COMT-like"/>
</dbReference>
<dbReference type="GO" id="GO:0009717">
    <property type="term" value="P:isoflavonoid biosynthetic process"/>
    <property type="evidence" value="ECO:0007669"/>
    <property type="project" value="UniProtKB-ARBA"/>
</dbReference>
<name>A0AAV0MEG5_9ROSI</name>
<dbReference type="GO" id="GO:0008171">
    <property type="term" value="F:O-methyltransferase activity"/>
    <property type="evidence" value="ECO:0007669"/>
    <property type="project" value="InterPro"/>
</dbReference>
<comment type="caution">
    <text evidence="7">The sequence shown here is derived from an EMBL/GenBank/DDBJ whole genome shotgun (WGS) entry which is preliminary data.</text>
</comment>
<dbReference type="Pfam" id="PF08100">
    <property type="entry name" value="Dimerisation"/>
    <property type="match status" value="1"/>
</dbReference>
<organism evidence="7 8">
    <name type="scientific">Linum tenue</name>
    <dbReference type="NCBI Taxonomy" id="586396"/>
    <lineage>
        <taxon>Eukaryota</taxon>
        <taxon>Viridiplantae</taxon>
        <taxon>Streptophyta</taxon>
        <taxon>Embryophyta</taxon>
        <taxon>Tracheophyta</taxon>
        <taxon>Spermatophyta</taxon>
        <taxon>Magnoliopsida</taxon>
        <taxon>eudicotyledons</taxon>
        <taxon>Gunneridae</taxon>
        <taxon>Pentapetalae</taxon>
        <taxon>rosids</taxon>
        <taxon>fabids</taxon>
        <taxon>Malpighiales</taxon>
        <taxon>Linaceae</taxon>
        <taxon>Linum</taxon>
    </lineage>
</organism>
<dbReference type="Pfam" id="PF00891">
    <property type="entry name" value="Methyltransf_2"/>
    <property type="match status" value="1"/>
</dbReference>
<sequence length="352" mass="38351">MNPNDQANEVTELFQAQTHIYKHMYNFIESMALKSALQLTIPDIIHNHNKPISLIDLASALNVPPANTNPLERLMRILVQSGFFAVEQEGYTLTPSSRILLDSSPTTLSPTVLAILDPLLVTPWFSLADWLKSEDATVFETHFGMNVWDYGKKKEGFVGLLNDAMASDSRLVSLVVEEHKEVFDGLASLVDVGGGTGTLARVVSEKFPSMDCTVLDLPQVVAELGGSKNLKFVGGDMFQSIPSADAVLIKSVLHNWSDEKCVKILKRCKEAIPKKAGKLILIEMVIDVGKEGAASVTASLLAHGLSSGLQIAVGVWNRHYTCPCSTSIGLEAFDKTDWVRTIVQNGDKGTLD</sequence>
<evidence type="ECO:0000259" key="6">
    <source>
        <dbReference type="Pfam" id="PF08100"/>
    </source>
</evidence>
<evidence type="ECO:0000256" key="4">
    <source>
        <dbReference type="PIRSR" id="PIRSR005739-1"/>
    </source>
</evidence>
<dbReference type="SUPFAM" id="SSF53335">
    <property type="entry name" value="S-adenosyl-L-methionine-dependent methyltransferases"/>
    <property type="match status" value="1"/>
</dbReference>
<keyword evidence="2" id="KW-0808">Transferase</keyword>
<dbReference type="InterPro" id="IPR036390">
    <property type="entry name" value="WH_DNA-bd_sf"/>
</dbReference>
<evidence type="ECO:0000256" key="1">
    <source>
        <dbReference type="ARBA" id="ARBA00022603"/>
    </source>
</evidence>
<dbReference type="GO" id="GO:0032259">
    <property type="term" value="P:methylation"/>
    <property type="evidence" value="ECO:0007669"/>
    <property type="project" value="UniProtKB-KW"/>
</dbReference>
<keyword evidence="8" id="KW-1185">Reference proteome</keyword>
<gene>
    <name evidence="7" type="ORF">LITE_LOCUS28439</name>
</gene>
<dbReference type="Gene3D" id="3.40.50.150">
    <property type="entry name" value="Vaccinia Virus protein VP39"/>
    <property type="match status" value="1"/>
</dbReference>
<evidence type="ECO:0000313" key="7">
    <source>
        <dbReference type="EMBL" id="CAI0445133.1"/>
    </source>
</evidence>
<evidence type="ECO:0000256" key="3">
    <source>
        <dbReference type="ARBA" id="ARBA00022691"/>
    </source>
</evidence>
<protein>
    <submittedName>
        <fullName evidence="7">Uncharacterized protein</fullName>
    </submittedName>
</protein>
<evidence type="ECO:0000259" key="5">
    <source>
        <dbReference type="Pfam" id="PF00891"/>
    </source>
</evidence>
<dbReference type="EMBL" id="CAMGYJ010000007">
    <property type="protein sequence ID" value="CAI0445133.1"/>
    <property type="molecule type" value="Genomic_DNA"/>
</dbReference>
<dbReference type="SUPFAM" id="SSF46785">
    <property type="entry name" value="Winged helix' DNA-binding domain"/>
    <property type="match status" value="1"/>
</dbReference>
<dbReference type="Proteomes" id="UP001154282">
    <property type="component" value="Unassembled WGS sequence"/>
</dbReference>
<keyword evidence="3" id="KW-0949">S-adenosyl-L-methionine</keyword>
<dbReference type="GO" id="GO:0008757">
    <property type="term" value="F:S-adenosylmethionine-dependent methyltransferase activity"/>
    <property type="evidence" value="ECO:0007669"/>
    <property type="project" value="UniProtKB-ARBA"/>
</dbReference>
<dbReference type="InterPro" id="IPR012967">
    <property type="entry name" value="COMT_dimerisation"/>
</dbReference>
<feature type="domain" description="O-methyltransferase C-terminal" evidence="5">
    <location>
        <begin position="124"/>
        <end position="295"/>
    </location>
</feature>
<dbReference type="CDD" id="cd02440">
    <property type="entry name" value="AdoMet_MTases"/>
    <property type="match status" value="1"/>
</dbReference>